<dbReference type="EC" id="6.2.1.1" evidence="1"/>
<feature type="domain" description="AMP-binding enzyme C-terminal" evidence="3">
    <location>
        <begin position="227"/>
        <end position="305"/>
    </location>
</feature>
<dbReference type="OrthoDB" id="1706066at2759"/>
<dbReference type="InterPro" id="IPR042099">
    <property type="entry name" value="ANL_N_sf"/>
</dbReference>
<dbReference type="InterPro" id="IPR025110">
    <property type="entry name" value="AMP-bd_C"/>
</dbReference>
<dbReference type="GO" id="GO:0003987">
    <property type="term" value="F:acetate-CoA ligase activity"/>
    <property type="evidence" value="ECO:0007669"/>
    <property type="project" value="UniProtKB-EC"/>
</dbReference>
<name>A0A6H5IHU6_9HYME</name>
<accession>A0A6H5IHU6</accession>
<evidence type="ECO:0000313" key="4">
    <source>
        <dbReference type="EMBL" id="CAB0035269.1"/>
    </source>
</evidence>
<dbReference type="AlphaFoldDB" id="A0A6H5IHU6"/>
<evidence type="ECO:0000256" key="2">
    <source>
        <dbReference type="SAM" id="MobiDB-lite"/>
    </source>
</evidence>
<feature type="region of interest" description="Disordered" evidence="2">
    <location>
        <begin position="16"/>
        <end position="39"/>
    </location>
</feature>
<dbReference type="InterPro" id="IPR045851">
    <property type="entry name" value="AMP-bd_C_sf"/>
</dbReference>
<dbReference type="Pfam" id="PF13193">
    <property type="entry name" value="AMP-binding_C"/>
    <property type="match status" value="1"/>
</dbReference>
<dbReference type="PANTHER" id="PTHR43347">
    <property type="entry name" value="ACYL-COA SYNTHETASE"/>
    <property type="match status" value="1"/>
</dbReference>
<reference evidence="4 5" key="1">
    <citation type="submission" date="2020-02" db="EMBL/GenBank/DDBJ databases">
        <authorList>
            <person name="Ferguson B K."/>
        </authorList>
    </citation>
    <scope>NUCLEOTIDE SEQUENCE [LARGE SCALE GENOMIC DNA]</scope>
</reference>
<dbReference type="Proteomes" id="UP000479190">
    <property type="component" value="Unassembled WGS sequence"/>
</dbReference>
<dbReference type="EMBL" id="CADCXV010000776">
    <property type="protein sequence ID" value="CAB0035269.1"/>
    <property type="molecule type" value="Genomic_DNA"/>
</dbReference>
<proteinExistence type="predicted"/>
<feature type="compositionally biased region" description="Polar residues" evidence="2">
    <location>
        <begin position="29"/>
        <end position="39"/>
    </location>
</feature>
<evidence type="ECO:0000313" key="5">
    <source>
        <dbReference type="Proteomes" id="UP000479190"/>
    </source>
</evidence>
<dbReference type="PANTHER" id="PTHR43347:SF3">
    <property type="entry name" value="ACYL-COA SYNTHETASE SHORT-CHAIN FAMILY MEMBER 3, MITOCHONDRIAL"/>
    <property type="match status" value="1"/>
</dbReference>
<gene>
    <name evidence="4" type="ORF">TBRA_LOCUS7167</name>
</gene>
<keyword evidence="5" id="KW-1185">Reference proteome</keyword>
<dbReference type="Gene3D" id="3.40.50.12780">
    <property type="entry name" value="N-terminal domain of ligase-like"/>
    <property type="match status" value="1"/>
</dbReference>
<organism evidence="4 5">
    <name type="scientific">Trichogramma brassicae</name>
    <dbReference type="NCBI Taxonomy" id="86971"/>
    <lineage>
        <taxon>Eukaryota</taxon>
        <taxon>Metazoa</taxon>
        <taxon>Ecdysozoa</taxon>
        <taxon>Arthropoda</taxon>
        <taxon>Hexapoda</taxon>
        <taxon>Insecta</taxon>
        <taxon>Pterygota</taxon>
        <taxon>Neoptera</taxon>
        <taxon>Endopterygota</taxon>
        <taxon>Hymenoptera</taxon>
        <taxon>Apocrita</taxon>
        <taxon>Proctotrupomorpha</taxon>
        <taxon>Chalcidoidea</taxon>
        <taxon>Trichogrammatidae</taxon>
        <taxon>Trichogramma</taxon>
    </lineage>
</organism>
<sequence length="352" mass="39838">MPTEYCALQNNRAAQSERAVHRADGLQSAEASRSGNTTRQEILHQVLENDFRGRRALRLRGQGLGREDLQSADSESLVADRDRPRHHRHLPRLGPQYQSAQVQHRHALPRLRWLETTRRHFLRNKLFSFPFRSLFLLYLVQVLREDGSKASAHELGRIVVKLPLPPGTMSTLYLAPDRFKENYFSKYPGFYDTMDAGYIDEFGYVYVTARDDDVINVAGHRLSTSALEDVVLSHPDVVDATVVGVPEPTKGEIPLCLYVTRDDRNTNEELINGELVARVRELIGPIAAFKLAAEVKGLPRTRSGKTCRKSIADLARSKQIKIPSTIEDSTVYRDIMQVLRKLGYAKTAPEPI</sequence>
<evidence type="ECO:0000256" key="1">
    <source>
        <dbReference type="ARBA" id="ARBA00013275"/>
    </source>
</evidence>
<dbReference type="Gene3D" id="3.30.300.30">
    <property type="match status" value="1"/>
</dbReference>
<dbReference type="SUPFAM" id="SSF56801">
    <property type="entry name" value="Acetyl-CoA synthetase-like"/>
    <property type="match status" value="1"/>
</dbReference>
<evidence type="ECO:0000259" key="3">
    <source>
        <dbReference type="Pfam" id="PF13193"/>
    </source>
</evidence>
<feature type="region of interest" description="Disordered" evidence="2">
    <location>
        <begin position="67"/>
        <end position="92"/>
    </location>
</feature>
<protein>
    <recommendedName>
        <fullName evidence="1">acetate--CoA ligase</fullName>
        <ecNumber evidence="1">6.2.1.1</ecNumber>
    </recommendedName>
</protein>
<dbReference type="GO" id="GO:0050218">
    <property type="term" value="F:propionate-CoA ligase activity"/>
    <property type="evidence" value="ECO:0007669"/>
    <property type="project" value="TreeGrafter"/>
</dbReference>
<dbReference type="GO" id="GO:0005759">
    <property type="term" value="C:mitochondrial matrix"/>
    <property type="evidence" value="ECO:0007669"/>
    <property type="project" value="TreeGrafter"/>
</dbReference>